<dbReference type="EMBL" id="BAAAOR010000036">
    <property type="protein sequence ID" value="GAA1538952.1"/>
    <property type="molecule type" value="Genomic_DNA"/>
</dbReference>
<protein>
    <submittedName>
        <fullName evidence="2">Urea carboxylase-associated family protein</fullName>
    </submittedName>
</protein>
<accession>A0ABN2BGR2</accession>
<feature type="domain" description="DUF1989" evidence="1">
    <location>
        <begin position="9"/>
        <end position="175"/>
    </location>
</feature>
<dbReference type="Pfam" id="PF09347">
    <property type="entry name" value="DUF1989"/>
    <property type="match status" value="1"/>
</dbReference>
<name>A0ABN2BGR2_9ACTN</name>
<evidence type="ECO:0000313" key="2">
    <source>
        <dbReference type="EMBL" id="GAA1538952.1"/>
    </source>
</evidence>
<dbReference type="RefSeq" id="WP_141006336.1">
    <property type="nucleotide sequence ID" value="NZ_BAAAOR010000036.1"/>
</dbReference>
<dbReference type="PANTHER" id="PTHR31527">
    <property type="entry name" value="RE64534P"/>
    <property type="match status" value="1"/>
</dbReference>
<sequence length="203" mass="21464">MSEPLWAEIVPARSHLPAFVLEAGDVLRVEDLAGQQAADVVLAPLDDPRDWLSCIYTQLLNRTTRITAGHVLYSKRARPLAAVVADTAGVHWFGGGCCSAETNAFRYGAAPGGSCRENLVLSLAGRIAGAMDLELDACASLFMNIAVAGDGGMEIVAPTSGPGDHVDLRAERDLLVAVSACPQERNPCNGFEPSAVGLSTWRY</sequence>
<gene>
    <name evidence="2" type="ORF">GCM10009788_47100</name>
</gene>
<comment type="caution">
    <text evidence="2">The sequence shown here is derived from an EMBL/GenBank/DDBJ whole genome shotgun (WGS) entry which is preliminary data.</text>
</comment>
<dbReference type="InterPro" id="IPR018959">
    <property type="entry name" value="DUF1989"/>
</dbReference>
<keyword evidence="3" id="KW-1185">Reference proteome</keyword>
<organism evidence="2 3">
    <name type="scientific">Nocardioides humi</name>
    <dbReference type="NCBI Taxonomy" id="449461"/>
    <lineage>
        <taxon>Bacteria</taxon>
        <taxon>Bacillati</taxon>
        <taxon>Actinomycetota</taxon>
        <taxon>Actinomycetes</taxon>
        <taxon>Propionibacteriales</taxon>
        <taxon>Nocardioidaceae</taxon>
        <taxon>Nocardioides</taxon>
    </lineage>
</organism>
<proteinExistence type="predicted"/>
<dbReference type="PANTHER" id="PTHR31527:SF0">
    <property type="entry name" value="RE64534P"/>
    <property type="match status" value="1"/>
</dbReference>
<dbReference type="Proteomes" id="UP001500842">
    <property type="component" value="Unassembled WGS sequence"/>
</dbReference>
<evidence type="ECO:0000313" key="3">
    <source>
        <dbReference type="Proteomes" id="UP001500842"/>
    </source>
</evidence>
<evidence type="ECO:0000259" key="1">
    <source>
        <dbReference type="Pfam" id="PF09347"/>
    </source>
</evidence>
<reference evidence="2 3" key="1">
    <citation type="journal article" date="2019" name="Int. J. Syst. Evol. Microbiol.">
        <title>The Global Catalogue of Microorganisms (GCM) 10K type strain sequencing project: providing services to taxonomists for standard genome sequencing and annotation.</title>
        <authorList>
            <consortium name="The Broad Institute Genomics Platform"/>
            <consortium name="The Broad Institute Genome Sequencing Center for Infectious Disease"/>
            <person name="Wu L."/>
            <person name="Ma J."/>
        </authorList>
    </citation>
    <scope>NUCLEOTIDE SEQUENCE [LARGE SCALE GENOMIC DNA]</scope>
    <source>
        <strain evidence="2 3">JCM 14942</strain>
    </source>
</reference>